<dbReference type="Gene3D" id="3.50.50.60">
    <property type="entry name" value="FAD/NAD(P)-binding domain"/>
    <property type="match status" value="2"/>
</dbReference>
<dbReference type="FunFam" id="3.50.50.60:FF:000169">
    <property type="entry name" value="Flavin-containing monooxygenase"/>
    <property type="match status" value="1"/>
</dbReference>
<keyword evidence="2 6" id="KW-0285">Flavoprotein</keyword>
<dbReference type="OrthoDB" id="66881at2759"/>
<keyword evidence="6" id="KW-0503">Monooxygenase</keyword>
<keyword evidence="3 6" id="KW-0274">FAD</keyword>
<dbReference type="SUPFAM" id="SSF51905">
    <property type="entry name" value="FAD/NAD(P)-binding domain"/>
    <property type="match status" value="2"/>
</dbReference>
<dbReference type="EC" id="1.-.-.-" evidence="6"/>
<dbReference type="Pfam" id="PF00743">
    <property type="entry name" value="FMO-like"/>
    <property type="match status" value="1"/>
</dbReference>
<evidence type="ECO:0000256" key="6">
    <source>
        <dbReference type="RuleBase" id="RU361177"/>
    </source>
</evidence>
<protein>
    <recommendedName>
        <fullName evidence="6">Flavin-containing monooxygenase</fullName>
        <ecNumber evidence="6">1.-.-.-</ecNumber>
    </recommendedName>
</protein>
<sequence>MEKRVAIIGAGLSGLLACKYILNKGFKPTVFEEEARIGGVWAKTMESTRLQNIREGYQFSDFPWPSTVKDLHPNHIQVIEYLEAYADFFKILPCIKFNSKVIGIDYVGESFQEMESWDLWGGNGKAFGSKGKWHIKVQETNNCRLEEYHFEFLILCIGRFSGYPNIPEFPPNKGPEVFKGKVKHSMDFSALDNATVANFVEGKKVAVIGSHKSAVDIAAECASTNGVKYPCTVVQRTAHWFLPSTFFSGLLLGFLYANRFSELLVHKPGETFRLALLATLLSPLRWAISKFMENYLRWNFPLKKYGMLPKWSFDEDLSACQIAILPEKFFDKLEEGSIIIKNSKNFSFCSEGLIIDGEAKPLEIDVVIYATGFKGYEKLKTIFESSVFQEYIQAAAPVLLYRQVLHPRIPQLAIIGYNESLSSLGNSEMKSMWLAHFLDGSLKLPCIREMEKEAKMWGDHIRKFTGRYRKRACISNTTIWYNDQICKDMGYNPRRKNGFLSDLFIPYASTDYAGLTIK</sequence>
<keyword evidence="4" id="KW-0521">NADP</keyword>
<evidence type="ECO:0000256" key="4">
    <source>
        <dbReference type="ARBA" id="ARBA00022857"/>
    </source>
</evidence>
<dbReference type="Proteomes" id="UP000027138">
    <property type="component" value="Unassembled WGS sequence"/>
</dbReference>
<evidence type="ECO:0000256" key="2">
    <source>
        <dbReference type="ARBA" id="ARBA00022630"/>
    </source>
</evidence>
<dbReference type="InterPro" id="IPR036188">
    <property type="entry name" value="FAD/NAD-bd_sf"/>
</dbReference>
<dbReference type="InterPro" id="IPR050346">
    <property type="entry name" value="FMO-like"/>
</dbReference>
<dbReference type="AlphaFoldDB" id="A0A067KD92"/>
<keyword evidence="8" id="KW-1185">Reference proteome</keyword>
<dbReference type="STRING" id="180498.A0A067KD92"/>
<dbReference type="GO" id="GO:0050660">
    <property type="term" value="F:flavin adenine dinucleotide binding"/>
    <property type="evidence" value="ECO:0007669"/>
    <property type="project" value="InterPro"/>
</dbReference>
<gene>
    <name evidence="7" type="ORF">JCGZ_16977</name>
</gene>
<dbReference type="FunFam" id="3.50.50.60:FF:000403">
    <property type="entry name" value="Flavin-containing monooxygenase"/>
    <property type="match status" value="1"/>
</dbReference>
<organism evidence="7 8">
    <name type="scientific">Jatropha curcas</name>
    <name type="common">Barbados nut</name>
    <dbReference type="NCBI Taxonomy" id="180498"/>
    <lineage>
        <taxon>Eukaryota</taxon>
        <taxon>Viridiplantae</taxon>
        <taxon>Streptophyta</taxon>
        <taxon>Embryophyta</taxon>
        <taxon>Tracheophyta</taxon>
        <taxon>Spermatophyta</taxon>
        <taxon>Magnoliopsida</taxon>
        <taxon>eudicotyledons</taxon>
        <taxon>Gunneridae</taxon>
        <taxon>Pentapetalae</taxon>
        <taxon>rosids</taxon>
        <taxon>fabids</taxon>
        <taxon>Malpighiales</taxon>
        <taxon>Euphorbiaceae</taxon>
        <taxon>Crotonoideae</taxon>
        <taxon>Jatropheae</taxon>
        <taxon>Jatropha</taxon>
    </lineage>
</organism>
<evidence type="ECO:0000256" key="3">
    <source>
        <dbReference type="ARBA" id="ARBA00022827"/>
    </source>
</evidence>
<dbReference type="PROSITE" id="PS51257">
    <property type="entry name" value="PROKAR_LIPOPROTEIN"/>
    <property type="match status" value="1"/>
</dbReference>
<dbReference type="GO" id="GO:0004499">
    <property type="term" value="F:N,N-dimethylaniline monooxygenase activity"/>
    <property type="evidence" value="ECO:0007669"/>
    <property type="project" value="InterPro"/>
</dbReference>
<keyword evidence="5 6" id="KW-0560">Oxidoreductase</keyword>
<evidence type="ECO:0000256" key="1">
    <source>
        <dbReference type="ARBA" id="ARBA00009183"/>
    </source>
</evidence>
<dbReference type="PIRSF" id="PIRSF000332">
    <property type="entry name" value="FMO"/>
    <property type="match status" value="1"/>
</dbReference>
<reference evidence="7 8" key="1">
    <citation type="journal article" date="2014" name="PLoS ONE">
        <title>Global Analysis of Gene Expression Profiles in Physic Nut (Jatropha curcas L.) Seedlings Exposed to Salt Stress.</title>
        <authorList>
            <person name="Zhang L."/>
            <person name="Zhang C."/>
            <person name="Wu P."/>
            <person name="Chen Y."/>
            <person name="Li M."/>
            <person name="Jiang H."/>
            <person name="Wu G."/>
        </authorList>
    </citation>
    <scope>NUCLEOTIDE SEQUENCE [LARGE SCALE GENOMIC DNA]</scope>
    <source>
        <strain evidence="8">cv. GZQX0401</strain>
        <tissue evidence="7">Young leaves</tissue>
    </source>
</reference>
<comment type="similarity">
    <text evidence="1 6">Belongs to the FMO family.</text>
</comment>
<comment type="cofactor">
    <cofactor evidence="6">
        <name>FAD</name>
        <dbReference type="ChEBI" id="CHEBI:57692"/>
    </cofactor>
</comment>
<dbReference type="GO" id="GO:0050661">
    <property type="term" value="F:NADP binding"/>
    <property type="evidence" value="ECO:0007669"/>
    <property type="project" value="InterPro"/>
</dbReference>
<evidence type="ECO:0000313" key="8">
    <source>
        <dbReference type="Proteomes" id="UP000027138"/>
    </source>
</evidence>
<dbReference type="InterPro" id="IPR020946">
    <property type="entry name" value="Flavin_mOase-like"/>
</dbReference>
<accession>A0A067KD92</accession>
<proteinExistence type="inferred from homology"/>
<evidence type="ECO:0000313" key="7">
    <source>
        <dbReference type="EMBL" id="KDP30195.1"/>
    </source>
</evidence>
<dbReference type="EMBL" id="KK914699">
    <property type="protein sequence ID" value="KDP30195.1"/>
    <property type="molecule type" value="Genomic_DNA"/>
</dbReference>
<name>A0A067KD92_JATCU</name>
<dbReference type="InterPro" id="IPR000960">
    <property type="entry name" value="Flavin_mOase"/>
</dbReference>
<dbReference type="PANTHER" id="PTHR23023">
    <property type="entry name" value="DIMETHYLANILINE MONOOXYGENASE"/>
    <property type="match status" value="1"/>
</dbReference>
<evidence type="ECO:0000256" key="5">
    <source>
        <dbReference type="ARBA" id="ARBA00023002"/>
    </source>
</evidence>